<dbReference type="Pfam" id="PF10253">
    <property type="entry name" value="PRCC"/>
    <property type="match status" value="1"/>
</dbReference>
<feature type="compositionally biased region" description="Basic and acidic residues" evidence="1">
    <location>
        <begin position="32"/>
        <end position="42"/>
    </location>
</feature>
<sequence>MALVASYGGESSDEETEEAFKVPRPVAQIRQSRRESEVESMKNEGFGLGVPSIQENRVNPFSDDEEDEDSFLRPSEKESQGNLMSSLPKPVLKEFQSSGFIDHFEDVSDIIEGKSYGDEESPSPPPVFSKKKKVQIKLPTLKILSSRTKSISSFLPLPKHTLPTLPVSSFVKKPRSNHKFAIPFTPRSITKKPPGRETRLPPSKKRRNNDSSDEEDDDREASSFFNFEDANEVSAQQTLPTLPLPILNPSKEVPIEMEPIVGPSKPDNLPSQPQYSSSSSVDLMMDEAALERLGGKNSLRKKRAHHECPVTEDELSKPGPRVTIKGVQKSRHQITYLAQLAKANEFKLQQEWANNAHSRRQTLIALRHPKLAFFKTLGFEIYRWFVMDKKLEVLHKHFPQKKDETDPPTYQAVMDIVNELWANSNSKDKEKYRIIAEYYLTTHQTNTK</sequence>
<name>A0A7R8DC35_LEPSM</name>
<dbReference type="InterPro" id="IPR018800">
    <property type="entry name" value="PRCC"/>
</dbReference>
<reference evidence="2" key="1">
    <citation type="submission" date="2021-02" db="EMBL/GenBank/DDBJ databases">
        <authorList>
            <person name="Bekaert M."/>
        </authorList>
    </citation>
    <scope>NUCLEOTIDE SEQUENCE</scope>
    <source>
        <strain evidence="2">IoA-00</strain>
    </source>
</reference>
<feature type="region of interest" description="Disordered" evidence="1">
    <location>
        <begin position="257"/>
        <end position="278"/>
    </location>
</feature>
<dbReference type="OrthoDB" id="206969at2759"/>
<proteinExistence type="predicted"/>
<keyword evidence="3" id="KW-1185">Reference proteome</keyword>
<dbReference type="EMBL" id="HG994588">
    <property type="protein sequence ID" value="CAF3039603.1"/>
    <property type="molecule type" value="Genomic_DNA"/>
</dbReference>
<dbReference type="AlphaFoldDB" id="A0A7R8DC35"/>
<feature type="compositionally biased region" description="Basic and acidic residues" evidence="1">
    <location>
        <begin position="70"/>
        <end position="79"/>
    </location>
</feature>
<dbReference type="PANTHER" id="PTHR13621:SF2">
    <property type="entry name" value="PROLINE-RICH PROTEIN PRCC"/>
    <property type="match status" value="1"/>
</dbReference>
<dbReference type="Proteomes" id="UP000675881">
    <property type="component" value="Chromosome 9"/>
</dbReference>
<dbReference type="PANTHER" id="PTHR13621">
    <property type="entry name" value="PROLINE-RICH PROTEIN PRCC"/>
    <property type="match status" value="1"/>
</dbReference>
<dbReference type="GO" id="GO:0005634">
    <property type="term" value="C:nucleus"/>
    <property type="evidence" value="ECO:0007669"/>
    <property type="project" value="TreeGrafter"/>
</dbReference>
<protein>
    <submittedName>
        <fullName evidence="2">PRCC</fullName>
    </submittedName>
</protein>
<gene>
    <name evidence="2" type="ORF">LSAA_14994</name>
</gene>
<feature type="region of interest" description="Disordered" evidence="1">
    <location>
        <begin position="1"/>
        <end position="88"/>
    </location>
</feature>
<evidence type="ECO:0000256" key="1">
    <source>
        <dbReference type="SAM" id="MobiDB-lite"/>
    </source>
</evidence>
<feature type="region of interest" description="Disordered" evidence="1">
    <location>
        <begin position="181"/>
        <end position="220"/>
    </location>
</feature>
<organism evidence="2 3">
    <name type="scientific">Lepeophtheirus salmonis</name>
    <name type="common">Salmon louse</name>
    <name type="synonym">Caligus salmonis</name>
    <dbReference type="NCBI Taxonomy" id="72036"/>
    <lineage>
        <taxon>Eukaryota</taxon>
        <taxon>Metazoa</taxon>
        <taxon>Ecdysozoa</taxon>
        <taxon>Arthropoda</taxon>
        <taxon>Crustacea</taxon>
        <taxon>Multicrustacea</taxon>
        <taxon>Hexanauplia</taxon>
        <taxon>Copepoda</taxon>
        <taxon>Siphonostomatoida</taxon>
        <taxon>Caligidae</taxon>
        <taxon>Lepeophtheirus</taxon>
    </lineage>
</organism>
<feature type="region of interest" description="Disordered" evidence="1">
    <location>
        <begin position="299"/>
        <end position="321"/>
    </location>
</feature>
<evidence type="ECO:0000313" key="2">
    <source>
        <dbReference type="EMBL" id="CAF3039603.1"/>
    </source>
</evidence>
<feature type="region of interest" description="Disordered" evidence="1">
    <location>
        <begin position="112"/>
        <end position="132"/>
    </location>
</feature>
<accession>A0A7R8DC35</accession>
<evidence type="ECO:0000313" key="3">
    <source>
        <dbReference type="Proteomes" id="UP000675881"/>
    </source>
</evidence>